<feature type="non-terminal residue" evidence="1">
    <location>
        <position position="1"/>
    </location>
</feature>
<keyword evidence="2" id="KW-1185">Reference proteome</keyword>
<protein>
    <submittedName>
        <fullName evidence="1">Uncharacterized protein</fullName>
    </submittedName>
</protein>
<organism evidence="1 2">
    <name type="scientific">Reticulomyxa filosa</name>
    <dbReference type="NCBI Taxonomy" id="46433"/>
    <lineage>
        <taxon>Eukaryota</taxon>
        <taxon>Sar</taxon>
        <taxon>Rhizaria</taxon>
        <taxon>Retaria</taxon>
        <taxon>Foraminifera</taxon>
        <taxon>Monothalamids</taxon>
        <taxon>Reticulomyxidae</taxon>
        <taxon>Reticulomyxa</taxon>
    </lineage>
</organism>
<sequence length="294" mass="33910">TQSKSQEKTMFNSNSLNKQESFFDTEYTGMNEGIKTGLTCYFFVNYQSRISSTKKQKKKKAKETAEKGLTIDVYVDNGSCKTKFDCHHKMINFSHSNTNSFKELTYKEVVSKIKMQFGDEFPGIMDNNHTVNVKWKLVSFKEAHAILADNSNDIQILDDISLQEEFLDESDSENSSDEDGLSTPNTKFLVRKIVEFTPVETKVIGIETEQLVFCWKMTNDSLKAIENNMKRYNEKELQFQKMTSQTMWWFNVCVTTYLPSPPTTVVNSPRQVSGDNAEDLKLSDEEKWEMIRGI</sequence>
<dbReference type="AlphaFoldDB" id="X6LF73"/>
<comment type="caution">
    <text evidence="1">The sequence shown here is derived from an EMBL/GenBank/DDBJ whole genome shotgun (WGS) entry which is preliminary data.</text>
</comment>
<reference evidence="1 2" key="1">
    <citation type="journal article" date="2013" name="Curr. Biol.">
        <title>The Genome of the Foraminiferan Reticulomyxa filosa.</title>
        <authorList>
            <person name="Glockner G."/>
            <person name="Hulsmann N."/>
            <person name="Schleicher M."/>
            <person name="Noegel A.A."/>
            <person name="Eichinger L."/>
            <person name="Gallinger C."/>
            <person name="Pawlowski J."/>
            <person name="Sierra R."/>
            <person name="Euteneuer U."/>
            <person name="Pillet L."/>
            <person name="Moustafa A."/>
            <person name="Platzer M."/>
            <person name="Groth M."/>
            <person name="Szafranski K."/>
            <person name="Schliwa M."/>
        </authorList>
    </citation>
    <scope>NUCLEOTIDE SEQUENCE [LARGE SCALE GENOMIC DNA]</scope>
</reference>
<accession>X6LF73</accession>
<name>X6LF73_RETFI</name>
<gene>
    <name evidence="1" type="ORF">RFI_37454</name>
</gene>
<evidence type="ECO:0000313" key="2">
    <source>
        <dbReference type="Proteomes" id="UP000023152"/>
    </source>
</evidence>
<evidence type="ECO:0000313" key="1">
    <source>
        <dbReference type="EMBL" id="ETO00006.1"/>
    </source>
</evidence>
<proteinExistence type="predicted"/>
<dbReference type="Proteomes" id="UP000023152">
    <property type="component" value="Unassembled WGS sequence"/>
</dbReference>
<dbReference type="EMBL" id="ASPP01042275">
    <property type="protein sequence ID" value="ETO00006.1"/>
    <property type="molecule type" value="Genomic_DNA"/>
</dbReference>